<evidence type="ECO:0000313" key="4">
    <source>
        <dbReference type="EMBL" id="KKB62512.1"/>
    </source>
</evidence>
<dbReference type="InterPro" id="IPR000352">
    <property type="entry name" value="Pep_chain_release_fac_I"/>
</dbReference>
<feature type="region of interest" description="Disordered" evidence="2">
    <location>
        <begin position="107"/>
        <end position="139"/>
    </location>
</feature>
<dbReference type="InterPro" id="IPR045853">
    <property type="entry name" value="Pep_chain_release_fac_I_sf"/>
</dbReference>
<proteinExistence type="inferred from homology"/>
<feature type="domain" description="Prokaryotic-type class I peptide chain release factors" evidence="3">
    <location>
        <begin position="22"/>
        <end position="38"/>
    </location>
</feature>
<dbReference type="PATRIC" id="fig|28092.6.peg.4023"/>
<dbReference type="Gene3D" id="3.30.160.20">
    <property type="match status" value="1"/>
</dbReference>
<dbReference type="GO" id="GO:0043022">
    <property type="term" value="F:ribosome binding"/>
    <property type="evidence" value="ECO:0007669"/>
    <property type="project" value="TreeGrafter"/>
</dbReference>
<reference evidence="4 5" key="1">
    <citation type="submission" date="2015-03" db="EMBL/GenBank/DDBJ databases">
        <title>Draft Genome Sequence of Burkholderia andropogonis type strain ICMP2807, isolated from Sorghum bicolor.</title>
        <authorList>
            <person name="Lopes-Santos L."/>
            <person name="Castro D.B."/>
            <person name="Ottoboni L.M."/>
            <person name="Park D."/>
            <person name="Weirc B.S."/>
            <person name="Destefano S.A."/>
        </authorList>
    </citation>
    <scope>NUCLEOTIDE SEQUENCE [LARGE SCALE GENOMIC DNA]</scope>
    <source>
        <strain evidence="4 5">ICMP2807</strain>
    </source>
</reference>
<organism evidence="4 5">
    <name type="scientific">Robbsia andropogonis</name>
    <dbReference type="NCBI Taxonomy" id="28092"/>
    <lineage>
        <taxon>Bacteria</taxon>
        <taxon>Pseudomonadati</taxon>
        <taxon>Pseudomonadota</taxon>
        <taxon>Betaproteobacteria</taxon>
        <taxon>Burkholderiales</taxon>
        <taxon>Burkholderiaceae</taxon>
        <taxon>Robbsia</taxon>
    </lineage>
</organism>
<dbReference type="GO" id="GO:0072344">
    <property type="term" value="P:rescue of stalled ribosome"/>
    <property type="evidence" value="ECO:0007669"/>
    <property type="project" value="TreeGrafter"/>
</dbReference>
<gene>
    <name evidence="4" type="ORF">WM40_17080</name>
</gene>
<dbReference type="GO" id="GO:0004045">
    <property type="term" value="F:peptidyl-tRNA hydrolase activity"/>
    <property type="evidence" value="ECO:0007669"/>
    <property type="project" value="TreeGrafter"/>
</dbReference>
<name>A0A0F5JYY9_9BURK</name>
<dbReference type="EMBL" id="LAQU01000019">
    <property type="protein sequence ID" value="KKB62512.1"/>
    <property type="molecule type" value="Genomic_DNA"/>
</dbReference>
<dbReference type="PANTHER" id="PTHR47814:SF1">
    <property type="entry name" value="PEPTIDYL-TRNA HYDROLASE ARFB"/>
    <property type="match status" value="1"/>
</dbReference>
<dbReference type="Proteomes" id="UP000033618">
    <property type="component" value="Unassembled WGS sequence"/>
</dbReference>
<sequence>MSSSAPPRIVLAPADYHFTAIRAQGAGGQNVNKVSSAVVLHFDISASSLPEAVKGRLLELPDRRITRNGLLLIKAQTQRHQEANRIDALDRLHALIASVWYAPTPRRVTRPSHGSVRRRLEEKTHRAKTKAQRGQVTLD</sequence>
<comment type="similarity">
    <text evidence="1">Belongs to the prokaryotic/mitochondrial release factor family.</text>
</comment>
<dbReference type="PROSITE" id="PS00745">
    <property type="entry name" value="RF_PROK_I"/>
    <property type="match status" value="1"/>
</dbReference>
<dbReference type="AlphaFoldDB" id="A0A0F5JYY9"/>
<evidence type="ECO:0000313" key="5">
    <source>
        <dbReference type="Proteomes" id="UP000033618"/>
    </source>
</evidence>
<evidence type="ECO:0000256" key="1">
    <source>
        <dbReference type="ARBA" id="ARBA00010835"/>
    </source>
</evidence>
<dbReference type="SUPFAM" id="SSF75620">
    <property type="entry name" value="Release factor"/>
    <property type="match status" value="1"/>
</dbReference>
<evidence type="ECO:0000259" key="3">
    <source>
        <dbReference type="PROSITE" id="PS00745"/>
    </source>
</evidence>
<dbReference type="RefSeq" id="WP_024902337.1">
    <property type="nucleotide sequence ID" value="NZ_CADFGU010000001.1"/>
</dbReference>
<dbReference type="PANTHER" id="PTHR47814">
    <property type="entry name" value="PEPTIDYL-TRNA HYDROLASE ARFB"/>
    <property type="match status" value="1"/>
</dbReference>
<dbReference type="STRING" id="28092.WM40_17080"/>
<comment type="caution">
    <text evidence="4">The sequence shown here is derived from an EMBL/GenBank/DDBJ whole genome shotgun (WGS) entry which is preliminary data.</text>
</comment>
<accession>A0A0F5JYY9</accession>
<keyword evidence="5" id="KW-1185">Reference proteome</keyword>
<dbReference type="GO" id="GO:0003747">
    <property type="term" value="F:translation release factor activity"/>
    <property type="evidence" value="ECO:0007669"/>
    <property type="project" value="InterPro"/>
</dbReference>
<evidence type="ECO:0000256" key="2">
    <source>
        <dbReference type="SAM" id="MobiDB-lite"/>
    </source>
</evidence>
<protein>
    <recommendedName>
        <fullName evidence="3">Prokaryotic-type class I peptide chain release factors domain-containing protein</fullName>
    </recommendedName>
</protein>
<dbReference type="Pfam" id="PF00472">
    <property type="entry name" value="RF-1"/>
    <property type="match status" value="1"/>
</dbReference>
<dbReference type="OrthoDB" id="9815709at2"/>
<dbReference type="NCBIfam" id="NF006718">
    <property type="entry name" value="PRK09256.1"/>
    <property type="match status" value="1"/>
</dbReference>